<dbReference type="GO" id="GO:0019853">
    <property type="term" value="P:L-ascorbic acid biosynthetic process"/>
    <property type="evidence" value="ECO:0007669"/>
    <property type="project" value="UniProtKB-KW"/>
</dbReference>
<dbReference type="EMBL" id="JAHRHJ020000007">
    <property type="protein sequence ID" value="KAH9307630.1"/>
    <property type="molecule type" value="Genomic_DNA"/>
</dbReference>
<dbReference type="OMA" id="HATCILF"/>
<dbReference type="AlphaFoldDB" id="A0AA38FNK3"/>
<dbReference type="PANTHER" id="PTHR13878:SF67">
    <property type="entry name" value="L-GULONOLACTONE OXIDASE 5"/>
    <property type="match status" value="1"/>
</dbReference>
<evidence type="ECO:0000256" key="1">
    <source>
        <dbReference type="ARBA" id="ARBA00005147"/>
    </source>
</evidence>
<dbReference type="Pfam" id="PF04030">
    <property type="entry name" value="ALO"/>
    <property type="match status" value="1"/>
</dbReference>
<feature type="domain" description="FAD-binding PCMH-type" evidence="7">
    <location>
        <begin position="119"/>
        <end position="298"/>
    </location>
</feature>
<evidence type="ECO:0000256" key="3">
    <source>
        <dbReference type="ARBA" id="ARBA00013121"/>
    </source>
</evidence>
<comment type="catalytic activity">
    <reaction evidence="6">
        <text>L-gulono-1,4-lactone + O2 = L-ascorbate + H2O2 + H(+)</text>
        <dbReference type="Rhea" id="RHEA:32363"/>
        <dbReference type="ChEBI" id="CHEBI:15378"/>
        <dbReference type="ChEBI" id="CHEBI:15379"/>
        <dbReference type="ChEBI" id="CHEBI:16240"/>
        <dbReference type="ChEBI" id="CHEBI:17587"/>
        <dbReference type="ChEBI" id="CHEBI:38290"/>
        <dbReference type="EC" id="1.1.3.8"/>
    </reaction>
</comment>
<dbReference type="EC" id="1.1.3.8" evidence="3"/>
<dbReference type="Gene3D" id="3.30.465.10">
    <property type="match status" value="2"/>
</dbReference>
<keyword evidence="4" id="KW-0060">Ascorbate biosynthesis</keyword>
<dbReference type="GO" id="GO:0016020">
    <property type="term" value="C:membrane"/>
    <property type="evidence" value="ECO:0007669"/>
    <property type="project" value="InterPro"/>
</dbReference>
<dbReference type="Proteomes" id="UP000824469">
    <property type="component" value="Unassembled WGS sequence"/>
</dbReference>
<dbReference type="InterPro" id="IPR016169">
    <property type="entry name" value="FAD-bd_PCMH_sub2"/>
</dbReference>
<dbReference type="InterPro" id="IPR055154">
    <property type="entry name" value="GULLO2-like_C"/>
</dbReference>
<comment type="pathway">
    <text evidence="1">Cofactor biosynthesis; L-ascorbate biosynthesis.</text>
</comment>
<comment type="caution">
    <text evidence="8">The sequence shown here is derived from an EMBL/GenBank/DDBJ whole genome shotgun (WGS) entry which is preliminary data.</text>
</comment>
<dbReference type="InterPro" id="IPR010030">
    <property type="entry name" value="GULO_Plant"/>
</dbReference>
<comment type="similarity">
    <text evidence="2">Belongs to the oxygen-dependent FAD-linked oxidoreductase family.</text>
</comment>
<dbReference type="NCBIfam" id="TIGR01677">
    <property type="entry name" value="pln_FAD_oxido"/>
    <property type="match status" value="1"/>
</dbReference>
<dbReference type="Pfam" id="PF22906">
    <property type="entry name" value="GULLO2-like_3rd"/>
    <property type="match status" value="1"/>
</dbReference>
<dbReference type="GO" id="GO:0003885">
    <property type="term" value="F:D-arabinono-1,4-lactone oxidase activity"/>
    <property type="evidence" value="ECO:0007669"/>
    <property type="project" value="InterPro"/>
</dbReference>
<organism evidence="8 9">
    <name type="scientific">Taxus chinensis</name>
    <name type="common">Chinese yew</name>
    <name type="synonym">Taxus wallichiana var. chinensis</name>
    <dbReference type="NCBI Taxonomy" id="29808"/>
    <lineage>
        <taxon>Eukaryota</taxon>
        <taxon>Viridiplantae</taxon>
        <taxon>Streptophyta</taxon>
        <taxon>Embryophyta</taxon>
        <taxon>Tracheophyta</taxon>
        <taxon>Spermatophyta</taxon>
        <taxon>Pinopsida</taxon>
        <taxon>Pinidae</taxon>
        <taxon>Conifers II</taxon>
        <taxon>Cupressales</taxon>
        <taxon>Taxaceae</taxon>
        <taxon>Taxus</taxon>
    </lineage>
</organism>
<dbReference type="InterPro" id="IPR007173">
    <property type="entry name" value="ALO_C"/>
</dbReference>
<dbReference type="PROSITE" id="PS51387">
    <property type="entry name" value="FAD_PCMH"/>
    <property type="match status" value="2"/>
</dbReference>
<feature type="domain" description="FAD-binding PCMH-type" evidence="7">
    <location>
        <begin position="698"/>
        <end position="842"/>
    </location>
</feature>
<dbReference type="SUPFAM" id="SSF56176">
    <property type="entry name" value="FAD-binding/transporter-associated domain-like"/>
    <property type="match status" value="2"/>
</dbReference>
<dbReference type="GO" id="GO:0071949">
    <property type="term" value="F:FAD binding"/>
    <property type="evidence" value="ECO:0007669"/>
    <property type="project" value="InterPro"/>
</dbReference>
<evidence type="ECO:0000256" key="5">
    <source>
        <dbReference type="ARBA" id="ARBA00023002"/>
    </source>
</evidence>
<dbReference type="PANTHER" id="PTHR13878">
    <property type="entry name" value="GULONOLACTONE OXIDASE"/>
    <property type="match status" value="1"/>
</dbReference>
<evidence type="ECO:0000313" key="8">
    <source>
        <dbReference type="EMBL" id="KAH9307630.1"/>
    </source>
</evidence>
<evidence type="ECO:0000256" key="4">
    <source>
        <dbReference type="ARBA" id="ARBA00022644"/>
    </source>
</evidence>
<dbReference type="GO" id="GO:0050105">
    <property type="term" value="F:L-gulonolactone oxidase activity"/>
    <property type="evidence" value="ECO:0007669"/>
    <property type="project" value="UniProtKB-EC"/>
</dbReference>
<keyword evidence="9" id="KW-1185">Reference proteome</keyword>
<sequence length="842" mass="90465">MISIKKQCAGGDAFNCGQSSHLTWKPDKIGIDFNSTRISFSTKREKSTDFNIPPTPERTESRRIMSKQLHATCILFLLRLVFFTGKTLGCAIPPPPVVCNGGGGSCSIFNNQGVWEDRSPCTAAKAVFPTTEQQLVAAVAEAVKKNQKINVIGPWAHSTTRLACVGDGGLIISTRDFASTPLVNAAAKTITVDPGVILRDLLDEAAKKGLAFPTSTSWDGVSAAGSVSTGAHGSGLVGKGSAINEYVVGLRIVVPAPASQGYAKVIQLTEADEDLKAARFSLGTLGAISQITFALQPMFKRSVSLSLENDSGLEDRLEGFLRSYEFANIYWYVSHGKALMGKIDRVSASVPGDGVNKASYQPTTVLGAEKSATKYNAFEDKNDADGLCDDSGTSMNNRIAKGSGFLNDGINFTGFPVVGFNHRMQATGGCQDYHQKRENQTSCTPTKITDKNQSICSWDRRVDSRIKFDLEIRIPLSRARDAMLDIKKIKALNPKALCALEGSGIVMRTMKKSEAYLGPAEDVVTFETNYYRSPKAFTPTWNMDVFQEIEQMLINKHNGSLHWAKSGGHLFQGLASHKTVNLRKFLLVKKRFDPNGLFSNDWTDGLLGIGGKGVEVFKKGCALEKLCKCKEDIHCAPEKGYRCRRGRTHATCILFLLHLVFFTGKIHGCAIPPPTVDCNGGGGSCSIFNNQGVWEDRSPCTAAKAVFPTTEQQLVAAVAEAVKKNQKINVIGPWAHSTTRLACVGDGGLIISTRDFASTPLVNAAAKTITVDPGVILRDLLDEAAKNGLAFPTSTSWDGVSAAGSVSTGAHGSGLVGKGSAINEYVVGLRIVVPRACFSGLR</sequence>
<dbReference type="InterPro" id="IPR006094">
    <property type="entry name" value="Oxid_FAD_bind_N"/>
</dbReference>
<evidence type="ECO:0000256" key="2">
    <source>
        <dbReference type="ARBA" id="ARBA00005466"/>
    </source>
</evidence>
<proteinExistence type="inferred from homology"/>
<evidence type="ECO:0000259" key="7">
    <source>
        <dbReference type="PROSITE" id="PS51387"/>
    </source>
</evidence>
<accession>A0AA38FNK3</accession>
<protein>
    <recommendedName>
        <fullName evidence="3">L-gulonolactone oxidase</fullName>
        <ecNumber evidence="3">1.1.3.8</ecNumber>
    </recommendedName>
</protein>
<evidence type="ECO:0000313" key="9">
    <source>
        <dbReference type="Proteomes" id="UP000824469"/>
    </source>
</evidence>
<evidence type="ECO:0000256" key="6">
    <source>
        <dbReference type="ARBA" id="ARBA00048083"/>
    </source>
</evidence>
<dbReference type="InterPro" id="IPR036318">
    <property type="entry name" value="FAD-bd_PCMH-like_sf"/>
</dbReference>
<dbReference type="Gene3D" id="3.30.70.2520">
    <property type="match status" value="1"/>
</dbReference>
<dbReference type="InterPro" id="IPR016166">
    <property type="entry name" value="FAD-bd_PCMH"/>
</dbReference>
<keyword evidence="5" id="KW-0560">Oxidoreductase</keyword>
<gene>
    <name evidence="8" type="ORF">KI387_035541</name>
</gene>
<dbReference type="Pfam" id="PF01565">
    <property type="entry name" value="FAD_binding_4"/>
    <property type="match status" value="2"/>
</dbReference>
<reference evidence="8 9" key="1">
    <citation type="journal article" date="2021" name="Nat. Plants">
        <title>The Taxus genome provides insights into paclitaxel biosynthesis.</title>
        <authorList>
            <person name="Xiong X."/>
            <person name="Gou J."/>
            <person name="Liao Q."/>
            <person name="Li Y."/>
            <person name="Zhou Q."/>
            <person name="Bi G."/>
            <person name="Li C."/>
            <person name="Du R."/>
            <person name="Wang X."/>
            <person name="Sun T."/>
            <person name="Guo L."/>
            <person name="Liang H."/>
            <person name="Lu P."/>
            <person name="Wu Y."/>
            <person name="Zhang Z."/>
            <person name="Ro D.K."/>
            <person name="Shang Y."/>
            <person name="Huang S."/>
            <person name="Yan J."/>
        </authorList>
    </citation>
    <scope>NUCLEOTIDE SEQUENCE [LARGE SCALE GENOMIC DNA]</scope>
    <source>
        <strain evidence="8">Ta-2019</strain>
    </source>
</reference>
<name>A0AA38FNK3_TAXCH</name>
<dbReference type="InterPro" id="IPR050432">
    <property type="entry name" value="FAD-linked_Oxidoreductases_BP"/>
</dbReference>